<gene>
    <name evidence="1" type="ORF">O6H91_10G030900</name>
</gene>
<evidence type="ECO:0000313" key="2">
    <source>
        <dbReference type="Proteomes" id="UP001162992"/>
    </source>
</evidence>
<keyword evidence="2" id="KW-1185">Reference proteome</keyword>
<dbReference type="EMBL" id="CM055101">
    <property type="protein sequence ID" value="KAJ7540788.1"/>
    <property type="molecule type" value="Genomic_DNA"/>
</dbReference>
<organism evidence="1 2">
    <name type="scientific">Diphasiastrum complanatum</name>
    <name type="common">Issler's clubmoss</name>
    <name type="synonym">Lycopodium complanatum</name>
    <dbReference type="NCBI Taxonomy" id="34168"/>
    <lineage>
        <taxon>Eukaryota</taxon>
        <taxon>Viridiplantae</taxon>
        <taxon>Streptophyta</taxon>
        <taxon>Embryophyta</taxon>
        <taxon>Tracheophyta</taxon>
        <taxon>Lycopodiopsida</taxon>
        <taxon>Lycopodiales</taxon>
        <taxon>Lycopodiaceae</taxon>
        <taxon>Lycopodioideae</taxon>
        <taxon>Diphasiastrum</taxon>
    </lineage>
</organism>
<accession>A0ACC2CFU7</accession>
<sequence length="129" mass="15512">MSKKRPCMNEINLRGVKLNCTIGSKNLKDSKTNYRLFGISSWIQDDRHYRRIRSYILDCLLNEQEWTYQQEVEEHFSGDFGKRRVVDDSKRHYMELIRDYGHVMSCFNFVLIVKMNGMMMKTRMLMNPT</sequence>
<comment type="caution">
    <text evidence="1">The sequence shown here is derived from an EMBL/GenBank/DDBJ whole genome shotgun (WGS) entry which is preliminary data.</text>
</comment>
<reference evidence="2" key="1">
    <citation type="journal article" date="2024" name="Proc. Natl. Acad. Sci. U.S.A.">
        <title>Extraordinary preservation of gene collinearity over three hundred million years revealed in homosporous lycophytes.</title>
        <authorList>
            <person name="Li C."/>
            <person name="Wickell D."/>
            <person name="Kuo L.Y."/>
            <person name="Chen X."/>
            <person name="Nie B."/>
            <person name="Liao X."/>
            <person name="Peng D."/>
            <person name="Ji J."/>
            <person name="Jenkins J."/>
            <person name="Williams M."/>
            <person name="Shu S."/>
            <person name="Plott C."/>
            <person name="Barry K."/>
            <person name="Rajasekar S."/>
            <person name="Grimwood J."/>
            <person name="Han X."/>
            <person name="Sun S."/>
            <person name="Hou Z."/>
            <person name="He W."/>
            <person name="Dai G."/>
            <person name="Sun C."/>
            <person name="Schmutz J."/>
            <person name="Leebens-Mack J.H."/>
            <person name="Li F.W."/>
            <person name="Wang L."/>
        </authorList>
    </citation>
    <scope>NUCLEOTIDE SEQUENCE [LARGE SCALE GENOMIC DNA]</scope>
    <source>
        <strain evidence="2">cv. PW_Plant_1</strain>
    </source>
</reference>
<name>A0ACC2CFU7_DIPCM</name>
<protein>
    <submittedName>
        <fullName evidence="1">Uncharacterized protein</fullName>
    </submittedName>
</protein>
<evidence type="ECO:0000313" key="1">
    <source>
        <dbReference type="EMBL" id="KAJ7540788.1"/>
    </source>
</evidence>
<dbReference type="Proteomes" id="UP001162992">
    <property type="component" value="Chromosome 10"/>
</dbReference>
<proteinExistence type="predicted"/>